<feature type="compositionally biased region" description="Basic residues" evidence="1">
    <location>
        <begin position="66"/>
        <end position="76"/>
    </location>
</feature>
<evidence type="ECO:0000313" key="3">
    <source>
        <dbReference type="Proteomes" id="UP001165080"/>
    </source>
</evidence>
<name>A0A9W6BLU0_9CHLO</name>
<evidence type="ECO:0000256" key="1">
    <source>
        <dbReference type="SAM" id="MobiDB-lite"/>
    </source>
</evidence>
<proteinExistence type="predicted"/>
<reference evidence="2 3" key="1">
    <citation type="journal article" date="2023" name="Commun. Biol.">
        <title>Reorganization of the ancestral sex-determining regions during the evolution of trioecy in Pleodorina starrii.</title>
        <authorList>
            <person name="Takahashi K."/>
            <person name="Suzuki S."/>
            <person name="Kawai-Toyooka H."/>
            <person name="Yamamoto K."/>
            <person name="Hamaji T."/>
            <person name="Ootsuki R."/>
            <person name="Yamaguchi H."/>
            <person name="Kawachi M."/>
            <person name="Higashiyama T."/>
            <person name="Nozaki H."/>
        </authorList>
    </citation>
    <scope>NUCLEOTIDE SEQUENCE [LARGE SCALE GENOMIC DNA]</scope>
    <source>
        <strain evidence="2 3">NIES-4479</strain>
    </source>
</reference>
<dbReference type="Gene3D" id="1.25.70.10">
    <property type="entry name" value="Transcription termination factor 3, mitochondrial"/>
    <property type="match status" value="1"/>
</dbReference>
<feature type="compositionally biased region" description="Polar residues" evidence="1">
    <location>
        <begin position="47"/>
        <end position="56"/>
    </location>
</feature>
<dbReference type="OrthoDB" id="541121at2759"/>
<comment type="caution">
    <text evidence="2">The sequence shown here is derived from an EMBL/GenBank/DDBJ whole genome shotgun (WGS) entry which is preliminary data.</text>
</comment>
<dbReference type="InterPro" id="IPR038538">
    <property type="entry name" value="MTERF_sf"/>
</dbReference>
<gene>
    <name evidence="2" type="primary">PLEST001749</name>
    <name evidence="2" type="ORF">PLESTB_000842800</name>
</gene>
<evidence type="ECO:0000313" key="2">
    <source>
        <dbReference type="EMBL" id="GLC54278.1"/>
    </source>
</evidence>
<feature type="compositionally biased region" description="Low complexity" evidence="1">
    <location>
        <begin position="321"/>
        <end position="330"/>
    </location>
</feature>
<feature type="region of interest" description="Disordered" evidence="1">
    <location>
        <begin position="249"/>
        <end position="379"/>
    </location>
</feature>
<feature type="region of interest" description="Disordered" evidence="1">
    <location>
        <begin position="564"/>
        <end position="609"/>
    </location>
</feature>
<accession>A0A9W6BLU0</accession>
<dbReference type="EMBL" id="BRXU01000009">
    <property type="protein sequence ID" value="GLC54278.1"/>
    <property type="molecule type" value="Genomic_DNA"/>
</dbReference>
<keyword evidence="3" id="KW-1185">Reference proteome</keyword>
<organism evidence="2 3">
    <name type="scientific">Pleodorina starrii</name>
    <dbReference type="NCBI Taxonomy" id="330485"/>
    <lineage>
        <taxon>Eukaryota</taxon>
        <taxon>Viridiplantae</taxon>
        <taxon>Chlorophyta</taxon>
        <taxon>core chlorophytes</taxon>
        <taxon>Chlorophyceae</taxon>
        <taxon>CS clade</taxon>
        <taxon>Chlamydomonadales</taxon>
        <taxon>Volvocaceae</taxon>
        <taxon>Pleodorina</taxon>
    </lineage>
</organism>
<sequence length="745" mass="78573">MLMSLRDFIPPKGCVRQTCVLPATTSLLPPAYARIIAARHRPIANATVSSGPNANAPTDRRDNTRKQRTGSRKKGQQRVSTRQEEDNRASNRPARPTVAALRQFEVLWLRYREELQLGKQAAASVLDDVAKGRLPCDADLLRNRARTLLLLDPLLPRLRLRQLLAAAPRTALAHEPQLLLDRAGHFAALLSSYDTTQVLMTVMPHLDRDPRVTAANLIDLDDVFGRAFGGARVPPSVFAHLLRAPGATLLPPPSPPTSPGIAGSSAAPAPAPAAPSHDGSPQASAAGSQLGGQGGCAALGEGPTEAGRGDGPGECAPGARQQQQQQAAQAVGRSMQQVASPSDGLPQAAQGTTHEQRQQQTPPPPQQQPPQRQAGGKQYSREALVLQRRHVNPVQLLRRLKELVTLFGRETAYVAVQRHPALLDRDPRDLAARVAQLLAAVDPRVGAPPAAPGMGGSAPAAARPLARLLEDAPEALDIEVGEVRRRLQELGAALGWNAQRVGQLVLQDPAVLLREPSDCRANIARLRLYALRRPATWGAELSACLGAGAAAPTAAPPPGVAVAVAGPSGRRRPGGAASQPPVAARGPTAASPLRPVAAGPGGGSRGGEGELDEELVSLVARLLTVSEELVDRFEYLVLTGERGGASVRELVYESRVKFVRQCRRYSRWWAEGAARQRGEGDGAFGLGSGLELGREPEDGEGEGEGRGVAAWYGALGARGGDDCVGETDAEEDGGERLLGLDLGMV</sequence>
<feature type="region of interest" description="Disordered" evidence="1">
    <location>
        <begin position="46"/>
        <end position="95"/>
    </location>
</feature>
<dbReference type="Proteomes" id="UP001165080">
    <property type="component" value="Unassembled WGS sequence"/>
</dbReference>
<feature type="compositionally biased region" description="Low complexity" evidence="1">
    <location>
        <begin position="259"/>
        <end position="288"/>
    </location>
</feature>
<feature type="compositionally biased region" description="Low complexity" evidence="1">
    <location>
        <begin position="564"/>
        <end position="581"/>
    </location>
</feature>
<protein>
    <submittedName>
        <fullName evidence="2">Uncharacterized protein</fullName>
    </submittedName>
</protein>
<dbReference type="AlphaFoldDB" id="A0A9W6BLU0"/>